<keyword evidence="10" id="KW-1185">Reference proteome</keyword>
<accession>A0A8H7BMR2</accession>
<name>A0A8H7BMR2_9FUNG</name>
<keyword evidence="6 7" id="KW-0472">Membrane</keyword>
<evidence type="ECO:0000313" key="10">
    <source>
        <dbReference type="Proteomes" id="UP000605846"/>
    </source>
</evidence>
<feature type="transmembrane region" description="Helical" evidence="7">
    <location>
        <begin position="169"/>
        <end position="188"/>
    </location>
</feature>
<comment type="similarity">
    <text evidence="2">Belongs to the major facilitator superfamily.</text>
</comment>
<dbReference type="GO" id="GO:0022857">
    <property type="term" value="F:transmembrane transporter activity"/>
    <property type="evidence" value="ECO:0007669"/>
    <property type="project" value="InterPro"/>
</dbReference>
<evidence type="ECO:0000259" key="8">
    <source>
        <dbReference type="PROSITE" id="PS50850"/>
    </source>
</evidence>
<proteinExistence type="inferred from homology"/>
<dbReference type="InterPro" id="IPR036259">
    <property type="entry name" value="MFS_trans_sf"/>
</dbReference>
<dbReference type="InterPro" id="IPR051788">
    <property type="entry name" value="MFS_Transporter"/>
</dbReference>
<dbReference type="GO" id="GO:0016020">
    <property type="term" value="C:membrane"/>
    <property type="evidence" value="ECO:0007669"/>
    <property type="project" value="TreeGrafter"/>
</dbReference>
<dbReference type="PROSITE" id="PS50850">
    <property type="entry name" value="MFS"/>
    <property type="match status" value="1"/>
</dbReference>
<evidence type="ECO:0000256" key="4">
    <source>
        <dbReference type="ARBA" id="ARBA00022692"/>
    </source>
</evidence>
<dbReference type="InterPro" id="IPR020846">
    <property type="entry name" value="MFS_dom"/>
</dbReference>
<dbReference type="SUPFAM" id="SSF103473">
    <property type="entry name" value="MFS general substrate transporter"/>
    <property type="match status" value="1"/>
</dbReference>
<evidence type="ECO:0000313" key="9">
    <source>
        <dbReference type="EMBL" id="KAF7726415.1"/>
    </source>
</evidence>
<comment type="caution">
    <text evidence="9">The sequence shown here is derived from an EMBL/GenBank/DDBJ whole genome shotgun (WGS) entry which is preliminary data.</text>
</comment>
<feature type="transmembrane region" description="Helical" evidence="7">
    <location>
        <begin position="294"/>
        <end position="311"/>
    </location>
</feature>
<dbReference type="OrthoDB" id="413079at2759"/>
<feature type="transmembrane region" description="Helical" evidence="7">
    <location>
        <begin position="377"/>
        <end position="400"/>
    </location>
</feature>
<gene>
    <name evidence="9" type="ORF">EC973_008749</name>
</gene>
<evidence type="ECO:0000256" key="5">
    <source>
        <dbReference type="ARBA" id="ARBA00022989"/>
    </source>
</evidence>
<dbReference type="FunFam" id="1.20.1250.20:FF:000286">
    <property type="entry name" value="MFS efflux transporter"/>
    <property type="match status" value="1"/>
</dbReference>
<comment type="subcellular location">
    <subcellularLocation>
        <location evidence="1">Endomembrane system</location>
        <topology evidence="1">Multi-pass membrane protein</topology>
    </subcellularLocation>
</comment>
<feature type="transmembrane region" description="Helical" evidence="7">
    <location>
        <begin position="194"/>
        <end position="214"/>
    </location>
</feature>
<dbReference type="AlphaFoldDB" id="A0A8H7BMR2"/>
<dbReference type="InterPro" id="IPR011701">
    <property type="entry name" value="MFS"/>
</dbReference>
<protein>
    <recommendedName>
        <fullName evidence="8">Major facilitator superfamily (MFS) profile domain-containing protein</fullName>
    </recommendedName>
</protein>
<evidence type="ECO:0000256" key="7">
    <source>
        <dbReference type="SAM" id="Phobius"/>
    </source>
</evidence>
<feature type="transmembrane region" description="Helical" evidence="7">
    <location>
        <begin position="406"/>
        <end position="425"/>
    </location>
</feature>
<organism evidence="9 10">
    <name type="scientific">Apophysomyces ossiformis</name>
    <dbReference type="NCBI Taxonomy" id="679940"/>
    <lineage>
        <taxon>Eukaryota</taxon>
        <taxon>Fungi</taxon>
        <taxon>Fungi incertae sedis</taxon>
        <taxon>Mucoromycota</taxon>
        <taxon>Mucoromycotina</taxon>
        <taxon>Mucoromycetes</taxon>
        <taxon>Mucorales</taxon>
        <taxon>Mucorineae</taxon>
        <taxon>Mucoraceae</taxon>
        <taxon>Apophysomyces</taxon>
    </lineage>
</organism>
<keyword evidence="5 7" id="KW-1133">Transmembrane helix</keyword>
<feature type="transmembrane region" description="Helical" evidence="7">
    <location>
        <begin position="318"/>
        <end position="337"/>
    </location>
</feature>
<feature type="transmembrane region" description="Helical" evidence="7">
    <location>
        <begin position="129"/>
        <end position="148"/>
    </location>
</feature>
<dbReference type="GO" id="GO:0012505">
    <property type="term" value="C:endomembrane system"/>
    <property type="evidence" value="ECO:0007669"/>
    <property type="project" value="UniProtKB-SubCell"/>
</dbReference>
<evidence type="ECO:0000256" key="6">
    <source>
        <dbReference type="ARBA" id="ARBA00023136"/>
    </source>
</evidence>
<reference evidence="9" key="1">
    <citation type="submission" date="2020-01" db="EMBL/GenBank/DDBJ databases">
        <title>Genome Sequencing of Three Apophysomyces-Like Fungal Strains Confirms a Novel Fungal Genus in the Mucoromycota with divergent Burkholderia-like Endosymbiotic Bacteria.</title>
        <authorList>
            <person name="Stajich J.E."/>
            <person name="Macias A.M."/>
            <person name="Carter-House D."/>
            <person name="Lovett B."/>
            <person name="Kasson L.R."/>
            <person name="Berry K."/>
            <person name="Grigoriev I."/>
            <person name="Chang Y."/>
            <person name="Spatafora J."/>
            <person name="Kasson M.T."/>
        </authorList>
    </citation>
    <scope>NUCLEOTIDE SEQUENCE</scope>
    <source>
        <strain evidence="9">NRRL A-21654</strain>
    </source>
</reference>
<sequence length="434" mass="46508">MPIHEQSTETTGLLENERDRYGAAEATQGEESWQDLKNYIKPLVAANFMSILVGLNDGNIGVIIPRLRIHYDVNIQTVSLLFLCNAIGFLISAASNGYMVHRFGQLGAIYIGSVGVLLSYLLLMQAFPFTITCALMVLQGSGVAFLDAGMNVYTANVPMATMMLNILHALYGVGAMISPLVNSFFLAHQLSWRYMYGFLGSVAFLNLVLITVGFRNVNVDGEETTLSEGETGTVGSSSKHVSKKDAILNRMTLLCAFYILVYVGVEIIVGGWGFTFLTVGRHGNEVAMNRVMSGYWAGLALGRVVLGYVAGRFGEKATVTVLTVLTAVLLALVALVPNVAVDSAAIVLTGFVIGPMFPTTVSLVSKVLPRQWHATSIGFIAAVGASGAAVFPFVTGIIAGAVSVLAIPYICLAMTIAMQIMWIGVPSKDRIENR</sequence>
<dbReference type="Pfam" id="PF07690">
    <property type="entry name" value="MFS_1"/>
    <property type="match status" value="1"/>
</dbReference>
<dbReference type="Proteomes" id="UP000605846">
    <property type="component" value="Unassembled WGS sequence"/>
</dbReference>
<dbReference type="PANTHER" id="PTHR23514:SF3">
    <property type="entry name" value="BYPASS OF STOP CODON PROTEIN 6"/>
    <property type="match status" value="1"/>
</dbReference>
<keyword evidence="3" id="KW-0813">Transport</keyword>
<feature type="transmembrane region" description="Helical" evidence="7">
    <location>
        <begin position="343"/>
        <end position="365"/>
    </location>
</feature>
<feature type="domain" description="Major facilitator superfamily (MFS) profile" evidence="8">
    <location>
        <begin position="42"/>
        <end position="429"/>
    </location>
</feature>
<dbReference type="PANTHER" id="PTHR23514">
    <property type="entry name" value="BYPASS OF STOP CODON PROTEIN 6"/>
    <property type="match status" value="1"/>
</dbReference>
<feature type="transmembrane region" description="Helical" evidence="7">
    <location>
        <begin position="106"/>
        <end position="123"/>
    </location>
</feature>
<dbReference type="Gene3D" id="1.20.1250.20">
    <property type="entry name" value="MFS general substrate transporter like domains"/>
    <property type="match status" value="2"/>
</dbReference>
<feature type="transmembrane region" description="Helical" evidence="7">
    <location>
        <begin position="75"/>
        <end position="94"/>
    </location>
</feature>
<evidence type="ECO:0000256" key="3">
    <source>
        <dbReference type="ARBA" id="ARBA00022448"/>
    </source>
</evidence>
<evidence type="ECO:0000256" key="1">
    <source>
        <dbReference type="ARBA" id="ARBA00004127"/>
    </source>
</evidence>
<keyword evidence="4 7" id="KW-0812">Transmembrane</keyword>
<dbReference type="EMBL" id="JABAYA010000079">
    <property type="protein sequence ID" value="KAF7726415.1"/>
    <property type="molecule type" value="Genomic_DNA"/>
</dbReference>
<evidence type="ECO:0000256" key="2">
    <source>
        <dbReference type="ARBA" id="ARBA00008335"/>
    </source>
</evidence>
<feature type="transmembrane region" description="Helical" evidence="7">
    <location>
        <begin position="253"/>
        <end position="274"/>
    </location>
</feature>